<reference evidence="2 3" key="1">
    <citation type="submission" date="2014-06" db="EMBL/GenBank/DDBJ databases">
        <title>Whole Genome Sequences of Three Symbiotic Endozoicomonas Bacteria.</title>
        <authorList>
            <person name="Neave M.J."/>
            <person name="Apprill A."/>
            <person name="Voolstra C.R."/>
        </authorList>
    </citation>
    <scope>NUCLEOTIDE SEQUENCE [LARGE SCALE GENOMIC DNA]</scope>
    <source>
        <strain evidence="2 3">DSM 25634</strain>
    </source>
</reference>
<feature type="coiled-coil region" evidence="1">
    <location>
        <begin position="18"/>
        <end position="45"/>
    </location>
</feature>
<comment type="caution">
    <text evidence="2">The sequence shown here is derived from an EMBL/GenBank/DDBJ whole genome shotgun (WGS) entry which is preliminary data.</text>
</comment>
<keyword evidence="1" id="KW-0175">Coiled coil</keyword>
<accession>A0A081NHJ5</accession>
<gene>
    <name evidence="2" type="ORF">GZ78_09815</name>
</gene>
<name>A0A081NHJ5_9GAMM</name>
<dbReference type="AlphaFoldDB" id="A0A081NHJ5"/>
<dbReference type="Proteomes" id="UP000028073">
    <property type="component" value="Unassembled WGS sequence"/>
</dbReference>
<evidence type="ECO:0000313" key="2">
    <source>
        <dbReference type="EMBL" id="KEQ17918.1"/>
    </source>
</evidence>
<keyword evidence="3" id="KW-1185">Reference proteome</keyword>
<organism evidence="2 3">
    <name type="scientific">Endozoicomonas numazuensis</name>
    <dbReference type="NCBI Taxonomy" id="1137799"/>
    <lineage>
        <taxon>Bacteria</taxon>
        <taxon>Pseudomonadati</taxon>
        <taxon>Pseudomonadota</taxon>
        <taxon>Gammaproteobacteria</taxon>
        <taxon>Oceanospirillales</taxon>
        <taxon>Endozoicomonadaceae</taxon>
        <taxon>Endozoicomonas</taxon>
    </lineage>
</organism>
<evidence type="ECO:0000313" key="3">
    <source>
        <dbReference type="Proteomes" id="UP000028073"/>
    </source>
</evidence>
<protein>
    <submittedName>
        <fullName evidence="2">Uncharacterized protein</fullName>
    </submittedName>
</protein>
<evidence type="ECO:0000256" key="1">
    <source>
        <dbReference type="SAM" id="Coils"/>
    </source>
</evidence>
<dbReference type="EMBL" id="JOKH01000002">
    <property type="protein sequence ID" value="KEQ17918.1"/>
    <property type="molecule type" value="Genomic_DNA"/>
</dbReference>
<sequence length="60" mass="6797">MSQPAPEFQIIVTLLAIVSEQQEQIASLTERVAMLEAKNKALANRLNWVLNSYNSYLFLS</sequence>
<proteinExistence type="predicted"/>